<evidence type="ECO:0000313" key="2">
    <source>
        <dbReference type="Proteomes" id="UP000184608"/>
    </source>
</evidence>
<evidence type="ECO:0008006" key="3">
    <source>
        <dbReference type="Google" id="ProtNLM"/>
    </source>
</evidence>
<dbReference type="OrthoDB" id="330810at2"/>
<dbReference type="InterPro" id="IPR009241">
    <property type="entry name" value="HigB-like"/>
</dbReference>
<dbReference type="AlphaFoldDB" id="A0A1M5ZSD7"/>
<protein>
    <recommendedName>
        <fullName evidence="3">Toxin HigB2</fullName>
    </recommendedName>
</protein>
<keyword evidence="2" id="KW-1185">Reference proteome</keyword>
<proteinExistence type="predicted"/>
<reference evidence="1 2" key="1">
    <citation type="submission" date="2016-11" db="EMBL/GenBank/DDBJ databases">
        <authorList>
            <person name="Jaros S."/>
            <person name="Januszkiewicz K."/>
            <person name="Wedrychowicz H."/>
        </authorList>
    </citation>
    <scope>NUCLEOTIDE SEQUENCE [LARGE SCALE GENOMIC DNA]</scope>
    <source>
        <strain evidence="1 2">CECT 7868</strain>
    </source>
</reference>
<evidence type="ECO:0000313" key="1">
    <source>
        <dbReference type="EMBL" id="SHI27029.1"/>
    </source>
</evidence>
<dbReference type="STRING" id="1216006.VA7868_03127"/>
<sequence length="119" mass="13898">MWNVVLRPMFLAWFQSLSSEDKVNVRASLELLKEKGPNLPRPHVDTLSNTKLKKLKELRVQSHGKPLRVFFAFDPERRCVVLCAGDKTGDKRFYKKMIPIAEDEFKEHLQEIDNEKSNT</sequence>
<dbReference type="Pfam" id="PF05973">
    <property type="entry name" value="Gp49"/>
    <property type="match status" value="1"/>
</dbReference>
<name>A0A1M5ZSD7_9VIBR</name>
<dbReference type="RefSeq" id="WP_073604756.1">
    <property type="nucleotide sequence ID" value="NZ_FQXZ01000036.1"/>
</dbReference>
<organism evidence="1 2">
    <name type="scientific">Vibrio aerogenes CECT 7868</name>
    <dbReference type="NCBI Taxonomy" id="1216006"/>
    <lineage>
        <taxon>Bacteria</taxon>
        <taxon>Pseudomonadati</taxon>
        <taxon>Pseudomonadota</taxon>
        <taxon>Gammaproteobacteria</taxon>
        <taxon>Vibrionales</taxon>
        <taxon>Vibrionaceae</taxon>
        <taxon>Vibrio</taxon>
    </lineage>
</organism>
<dbReference type="Proteomes" id="UP000184608">
    <property type="component" value="Unassembled WGS sequence"/>
</dbReference>
<gene>
    <name evidence="1" type="ORF">VA7868_03127</name>
</gene>
<accession>A0A1M5ZSD7</accession>
<dbReference type="EMBL" id="FQXZ01000036">
    <property type="protein sequence ID" value="SHI27029.1"/>
    <property type="molecule type" value="Genomic_DNA"/>
</dbReference>